<protein>
    <submittedName>
        <fullName evidence="1">ATP-dependent 6-phosphofructokinase</fullName>
    </submittedName>
</protein>
<gene>
    <name evidence="1" type="ORF">H4Q32_028431</name>
</gene>
<organism evidence="1 2">
    <name type="scientific">Labeo rohita</name>
    <name type="common">Indian major carp</name>
    <name type="synonym">Cyprinus rohita</name>
    <dbReference type="NCBI Taxonomy" id="84645"/>
    <lineage>
        <taxon>Eukaryota</taxon>
        <taxon>Metazoa</taxon>
        <taxon>Chordata</taxon>
        <taxon>Craniata</taxon>
        <taxon>Vertebrata</taxon>
        <taxon>Euteleostomi</taxon>
        <taxon>Actinopterygii</taxon>
        <taxon>Neopterygii</taxon>
        <taxon>Teleostei</taxon>
        <taxon>Ostariophysi</taxon>
        <taxon>Cypriniformes</taxon>
        <taxon>Cyprinidae</taxon>
        <taxon>Labeoninae</taxon>
        <taxon>Labeonini</taxon>
        <taxon>Labeo</taxon>
    </lineage>
</organism>
<evidence type="ECO:0000313" key="2">
    <source>
        <dbReference type="Proteomes" id="UP000830375"/>
    </source>
</evidence>
<evidence type="ECO:0000313" key="1">
    <source>
        <dbReference type="EMBL" id="KAI2646984.1"/>
    </source>
</evidence>
<dbReference type="EMBL" id="JACTAM010000686">
    <property type="protein sequence ID" value="KAI2646984.1"/>
    <property type="molecule type" value="Genomic_DNA"/>
</dbReference>
<reference evidence="1 2" key="1">
    <citation type="submission" date="2022-01" db="EMBL/GenBank/DDBJ databases">
        <title>A high-quality chromosome-level genome assembly of rohu carp, Labeo rohita.</title>
        <authorList>
            <person name="Arick M.A. II"/>
            <person name="Hsu C.-Y."/>
            <person name="Magbanua Z."/>
            <person name="Pechanova O."/>
            <person name="Grover C."/>
            <person name="Miller E."/>
            <person name="Thrash A."/>
            <person name="Ezzel L."/>
            <person name="Alam S."/>
            <person name="Benzie J."/>
            <person name="Hamilton M."/>
            <person name="Karsi A."/>
            <person name="Lawrence M.L."/>
            <person name="Peterson D.G."/>
        </authorList>
    </citation>
    <scope>NUCLEOTIDE SEQUENCE [LARGE SCALE GENOMIC DNA]</scope>
    <source>
        <strain evidence="2">BAU-BD-2019</strain>
        <tissue evidence="1">Blood</tissue>
    </source>
</reference>
<sequence>MPATPESHPIVTAMPVPTVKLYAMPESCPVMAANPENLPNLFKANIQCGGSTVPLMSVRAAGYESASEASPVHESAPVLLEMVASFAEPPKVVPPTFELTVCPVTAKEAIHELVACPVTAMEAVHELIVCPVTTKEAVYDNLPLMLQLWRLLKSSLLALSQSSGLSLSLLHYGFLICSRHPGVLLCQLHLGSMLPWI</sequence>
<proteinExistence type="predicted"/>
<comment type="caution">
    <text evidence="1">The sequence shown here is derived from an EMBL/GenBank/DDBJ whole genome shotgun (WGS) entry which is preliminary data.</text>
</comment>
<accession>A0ABQ8L979</accession>
<keyword evidence="2" id="KW-1185">Reference proteome</keyword>
<name>A0ABQ8L979_LABRO</name>
<dbReference type="Proteomes" id="UP000830375">
    <property type="component" value="Unassembled WGS sequence"/>
</dbReference>